<name>A0A2N0SF39_9GLOM</name>
<comment type="caution">
    <text evidence="1">The sequence shown here is derived from an EMBL/GenBank/DDBJ whole genome shotgun (WGS) entry which is preliminary data.</text>
</comment>
<gene>
    <name evidence="1" type="ORF">RhiirA1_437118</name>
</gene>
<dbReference type="Proteomes" id="UP000232688">
    <property type="component" value="Unassembled WGS sequence"/>
</dbReference>
<dbReference type="VEuPathDB" id="FungiDB:RhiirA1_437118"/>
<accession>A0A2N0SF39</accession>
<evidence type="ECO:0000313" key="1">
    <source>
        <dbReference type="EMBL" id="PKC74160.1"/>
    </source>
</evidence>
<dbReference type="EMBL" id="LLXH01000061">
    <property type="protein sequence ID" value="PKC74160.1"/>
    <property type="molecule type" value="Genomic_DNA"/>
</dbReference>
<proteinExistence type="predicted"/>
<reference evidence="1 2" key="2">
    <citation type="submission" date="2017-10" db="EMBL/GenBank/DDBJ databases">
        <title>Genome analyses suggest a sexual origin of heterokaryosis in a supposedly ancient asexual fungus.</title>
        <authorList>
            <person name="Corradi N."/>
            <person name="Sedzielewska K."/>
            <person name="Noel J."/>
            <person name="Charron P."/>
            <person name="Farinelli L."/>
            <person name="Marton T."/>
            <person name="Kruger M."/>
            <person name="Pelin A."/>
            <person name="Brachmann A."/>
            <person name="Corradi N."/>
        </authorList>
    </citation>
    <scope>NUCLEOTIDE SEQUENCE [LARGE SCALE GENOMIC DNA]</scope>
    <source>
        <strain evidence="1 2">A1</strain>
    </source>
</reference>
<protein>
    <submittedName>
        <fullName evidence="1">Uncharacterized protein</fullName>
    </submittedName>
</protein>
<evidence type="ECO:0000313" key="2">
    <source>
        <dbReference type="Proteomes" id="UP000232688"/>
    </source>
</evidence>
<sequence>MANFRNFPNLISNWSHINANHFVLLIGKSRDIIRLGFGFWMGWVWDLGLIWDWNGYGIWDLGWDGMEWDFKWVASILQTMILMKKIGRYILPFFLKHPNVIIVYNIGRGQRTRTTTQTELLKAAI</sequence>
<organism evidence="1 2">
    <name type="scientific">Rhizophagus irregularis</name>
    <dbReference type="NCBI Taxonomy" id="588596"/>
    <lineage>
        <taxon>Eukaryota</taxon>
        <taxon>Fungi</taxon>
        <taxon>Fungi incertae sedis</taxon>
        <taxon>Mucoromycota</taxon>
        <taxon>Glomeromycotina</taxon>
        <taxon>Glomeromycetes</taxon>
        <taxon>Glomerales</taxon>
        <taxon>Glomeraceae</taxon>
        <taxon>Rhizophagus</taxon>
    </lineage>
</organism>
<reference evidence="1 2" key="1">
    <citation type="submission" date="2017-10" db="EMBL/GenBank/DDBJ databases">
        <title>Extensive intraspecific genome diversity in a model arbuscular mycorrhizal fungus.</title>
        <authorList>
            <person name="Chen E.C.H."/>
            <person name="Morin E."/>
            <person name="Baudet D."/>
            <person name="Noel J."/>
            <person name="Ndikumana S."/>
            <person name="Charron P."/>
            <person name="St-Onge C."/>
            <person name="Giorgi J."/>
            <person name="Grigoriev I.V."/>
            <person name="Roux C."/>
            <person name="Martin F.M."/>
            <person name="Corradi N."/>
        </authorList>
    </citation>
    <scope>NUCLEOTIDE SEQUENCE [LARGE SCALE GENOMIC DNA]</scope>
    <source>
        <strain evidence="1 2">A1</strain>
    </source>
</reference>
<dbReference type="AlphaFoldDB" id="A0A2N0SF39"/>